<feature type="domain" description="Serpin" evidence="3">
    <location>
        <begin position="15"/>
        <end position="382"/>
    </location>
</feature>
<dbReference type="InterPro" id="IPR036186">
    <property type="entry name" value="Serpin_sf"/>
</dbReference>
<dbReference type="SMART" id="SM00093">
    <property type="entry name" value="SERPIN"/>
    <property type="match status" value="1"/>
</dbReference>
<evidence type="ECO:0000256" key="2">
    <source>
        <dbReference type="RuleBase" id="RU000411"/>
    </source>
</evidence>
<name>A0AAW2YMK2_9EUKA</name>
<comment type="caution">
    <text evidence="4">The sequence shown here is derived from an EMBL/GenBank/DDBJ whole genome shotgun (WGS) entry which is preliminary data.</text>
</comment>
<dbReference type="GO" id="GO:0005615">
    <property type="term" value="C:extracellular space"/>
    <property type="evidence" value="ECO:0007669"/>
    <property type="project" value="InterPro"/>
</dbReference>
<sequence length="383" mass="43244">MSTNPLSQSQQKFSGELFKTVASLDSNANLMISPLSVFVAIMMALLGAKGDTRHEIQSTLHLNRTTQTNKSFKNLYDSLRPSMDDGTLTLANNIFVDSHVHLQDTYQNKLKEYYDTESVLCNFQKDPEQGRRTINKWVGAKTNGLIKSLMPKRSIDPNTKVVLANAIHFKGSWSDTFDRNHTTKDTFFHIDGSSSENAIMMNKHEHNTQYGQNENAKWVKLPYNGDFSATFIMPHDPHDITEDTMNQLQSYVTDHHDILNKLTTNSVKLTRLAIPKFKVKCSTELSKALKKMGMKKAFSNAAEFNKMTENLALKIDSVVHESFMKVDEHGTEAAAATGVRFVPRSLVLNPVNYDFVANRPFMMIIEHVPSSTILFMGKIMNVV</sequence>
<dbReference type="PROSITE" id="PS00284">
    <property type="entry name" value="SERPIN"/>
    <property type="match status" value="1"/>
</dbReference>
<dbReference type="PANTHER" id="PTHR11461:SF211">
    <property type="entry name" value="GH10112P-RELATED"/>
    <property type="match status" value="1"/>
</dbReference>
<keyword evidence="5" id="KW-1185">Reference proteome</keyword>
<dbReference type="GO" id="GO:0004867">
    <property type="term" value="F:serine-type endopeptidase inhibitor activity"/>
    <property type="evidence" value="ECO:0007669"/>
    <property type="project" value="InterPro"/>
</dbReference>
<accession>A0AAW2YMK2</accession>
<dbReference type="Gene3D" id="2.30.39.10">
    <property type="entry name" value="Alpha-1-antitrypsin, domain 1"/>
    <property type="match status" value="1"/>
</dbReference>
<dbReference type="PANTHER" id="PTHR11461">
    <property type="entry name" value="SERINE PROTEASE INHIBITOR, SERPIN"/>
    <property type="match status" value="1"/>
</dbReference>
<dbReference type="SUPFAM" id="SSF56574">
    <property type="entry name" value="Serpins"/>
    <property type="match status" value="1"/>
</dbReference>
<dbReference type="EMBL" id="JAOPGA020000446">
    <property type="protein sequence ID" value="KAL0478623.1"/>
    <property type="molecule type" value="Genomic_DNA"/>
</dbReference>
<organism evidence="4 5">
    <name type="scientific">Acrasis kona</name>
    <dbReference type="NCBI Taxonomy" id="1008807"/>
    <lineage>
        <taxon>Eukaryota</taxon>
        <taxon>Discoba</taxon>
        <taxon>Heterolobosea</taxon>
        <taxon>Tetramitia</taxon>
        <taxon>Eutetramitia</taxon>
        <taxon>Acrasidae</taxon>
        <taxon>Acrasis</taxon>
    </lineage>
</organism>
<evidence type="ECO:0000313" key="4">
    <source>
        <dbReference type="EMBL" id="KAL0478623.1"/>
    </source>
</evidence>
<dbReference type="Proteomes" id="UP001431209">
    <property type="component" value="Unassembled WGS sequence"/>
</dbReference>
<dbReference type="Pfam" id="PF00079">
    <property type="entry name" value="Serpin"/>
    <property type="match status" value="1"/>
</dbReference>
<reference evidence="4 5" key="1">
    <citation type="submission" date="2024-03" db="EMBL/GenBank/DDBJ databases">
        <title>The Acrasis kona genome and developmental transcriptomes reveal deep origins of eukaryotic multicellular pathways.</title>
        <authorList>
            <person name="Sheikh S."/>
            <person name="Fu C.-J."/>
            <person name="Brown M.W."/>
            <person name="Baldauf S.L."/>
        </authorList>
    </citation>
    <scope>NUCLEOTIDE SEQUENCE [LARGE SCALE GENOMIC DNA]</scope>
    <source>
        <strain evidence="4 5">ATCC MYA-3509</strain>
    </source>
</reference>
<dbReference type="InterPro" id="IPR042185">
    <property type="entry name" value="Serpin_sf_2"/>
</dbReference>
<evidence type="ECO:0000313" key="5">
    <source>
        <dbReference type="Proteomes" id="UP001431209"/>
    </source>
</evidence>
<dbReference type="InterPro" id="IPR023796">
    <property type="entry name" value="Serpin_dom"/>
</dbReference>
<dbReference type="InterPro" id="IPR042178">
    <property type="entry name" value="Serpin_sf_1"/>
</dbReference>
<dbReference type="InterPro" id="IPR023795">
    <property type="entry name" value="Serpin_CS"/>
</dbReference>
<dbReference type="AlphaFoldDB" id="A0AAW2YMK2"/>
<dbReference type="Gene3D" id="3.30.497.10">
    <property type="entry name" value="Antithrombin, subunit I, domain 2"/>
    <property type="match status" value="1"/>
</dbReference>
<gene>
    <name evidence="4" type="ORF">AKO1_005021</name>
</gene>
<evidence type="ECO:0000256" key="1">
    <source>
        <dbReference type="ARBA" id="ARBA00009500"/>
    </source>
</evidence>
<evidence type="ECO:0000259" key="3">
    <source>
        <dbReference type="SMART" id="SM00093"/>
    </source>
</evidence>
<comment type="similarity">
    <text evidence="1 2">Belongs to the serpin family.</text>
</comment>
<dbReference type="InterPro" id="IPR000215">
    <property type="entry name" value="Serpin_fam"/>
</dbReference>
<dbReference type="CDD" id="cd00172">
    <property type="entry name" value="serpin"/>
    <property type="match status" value="1"/>
</dbReference>
<protein>
    <submittedName>
        <fullName evidence="4">Serpin-like protein</fullName>
    </submittedName>
</protein>
<proteinExistence type="inferred from homology"/>